<reference evidence="1" key="1">
    <citation type="submission" date="2018-05" db="EMBL/GenBank/DDBJ databases">
        <authorList>
            <person name="Lanie J.A."/>
            <person name="Ng W.-L."/>
            <person name="Kazmierczak K.M."/>
            <person name="Andrzejewski T.M."/>
            <person name="Davidsen T.M."/>
            <person name="Wayne K.J."/>
            <person name="Tettelin H."/>
            <person name="Glass J.I."/>
            <person name="Rusch D."/>
            <person name="Podicherti R."/>
            <person name="Tsui H.-C.T."/>
            <person name="Winkler M.E."/>
        </authorList>
    </citation>
    <scope>NUCLEOTIDE SEQUENCE</scope>
</reference>
<dbReference type="AlphaFoldDB" id="A0A383E7A5"/>
<name>A0A383E7A5_9ZZZZ</name>
<dbReference type="EMBL" id="UINC01222975">
    <property type="protein sequence ID" value="SVE51978.1"/>
    <property type="molecule type" value="Genomic_DNA"/>
</dbReference>
<evidence type="ECO:0000313" key="1">
    <source>
        <dbReference type="EMBL" id="SVE51978.1"/>
    </source>
</evidence>
<gene>
    <name evidence="1" type="ORF">METZ01_LOCUS504832</name>
</gene>
<organism evidence="1">
    <name type="scientific">marine metagenome</name>
    <dbReference type="NCBI Taxonomy" id="408172"/>
    <lineage>
        <taxon>unclassified sequences</taxon>
        <taxon>metagenomes</taxon>
        <taxon>ecological metagenomes</taxon>
    </lineage>
</organism>
<proteinExistence type="predicted"/>
<feature type="non-terminal residue" evidence="1">
    <location>
        <position position="1"/>
    </location>
</feature>
<protein>
    <submittedName>
        <fullName evidence="1">Uncharacterized protein</fullName>
    </submittedName>
</protein>
<accession>A0A383E7A5</accession>
<sequence>VGNRLPKIGSLFPPKSTMEHYKYSMLNTKNVSSITNNNIGTI</sequence>